<keyword evidence="4" id="KW-1185">Reference proteome</keyword>
<dbReference type="Pfam" id="PF06439">
    <property type="entry name" value="3keto-disac_hyd"/>
    <property type="match status" value="1"/>
</dbReference>
<name>A0ABW4HQT2_9BACI</name>
<accession>A0ABW4HQT2</accession>
<evidence type="ECO:0000313" key="3">
    <source>
        <dbReference type="EMBL" id="MFD1607427.1"/>
    </source>
</evidence>
<comment type="caution">
    <text evidence="3">The sequence shown here is derived from an EMBL/GenBank/DDBJ whole genome shotgun (WGS) entry which is preliminary data.</text>
</comment>
<keyword evidence="1" id="KW-0732">Signal</keyword>
<organism evidence="3 4">
    <name type="scientific">Oceanobacillus luteolus</name>
    <dbReference type="NCBI Taxonomy" id="1274358"/>
    <lineage>
        <taxon>Bacteria</taxon>
        <taxon>Bacillati</taxon>
        <taxon>Bacillota</taxon>
        <taxon>Bacilli</taxon>
        <taxon>Bacillales</taxon>
        <taxon>Bacillaceae</taxon>
        <taxon>Oceanobacillus</taxon>
    </lineage>
</organism>
<dbReference type="RefSeq" id="WP_379596779.1">
    <property type="nucleotide sequence ID" value="NZ_JBHUDE010000035.1"/>
</dbReference>
<proteinExistence type="predicted"/>
<dbReference type="Pfam" id="PF03009">
    <property type="entry name" value="GDPD"/>
    <property type="match status" value="1"/>
</dbReference>
<feature type="domain" description="GP-PDE" evidence="2">
    <location>
        <begin position="432"/>
        <end position="673"/>
    </location>
</feature>
<dbReference type="InterPro" id="IPR030395">
    <property type="entry name" value="GP_PDE_dom"/>
</dbReference>
<dbReference type="EMBL" id="JBHUDE010000035">
    <property type="protein sequence ID" value="MFD1607427.1"/>
    <property type="molecule type" value="Genomic_DNA"/>
</dbReference>
<dbReference type="Gene3D" id="2.60.120.560">
    <property type="entry name" value="Exo-inulinase, domain 1"/>
    <property type="match status" value="1"/>
</dbReference>
<dbReference type="PANTHER" id="PTHR46211:SF14">
    <property type="entry name" value="GLYCEROPHOSPHODIESTER PHOSPHODIESTERASE"/>
    <property type="match status" value="1"/>
</dbReference>
<dbReference type="InterPro" id="IPR010496">
    <property type="entry name" value="AL/BT2_dom"/>
</dbReference>
<gene>
    <name evidence="3" type="ORF">ACFSBH_07165</name>
</gene>
<evidence type="ECO:0000256" key="1">
    <source>
        <dbReference type="SAM" id="SignalP"/>
    </source>
</evidence>
<dbReference type="PROSITE" id="PS51704">
    <property type="entry name" value="GP_PDE"/>
    <property type="match status" value="1"/>
</dbReference>
<sequence length="765" mass="85116">MDKKKLLFLPILAITFLCASFLGQQTISASENVLLEEDFEADVLPDGFEVIEGTATVKDGALELTSTDISSPSRVIFSVADGIGDFVFEADVTFQSAVNDARWASLMFRIQNEDYPYYQFAARKGTSALNGLEFAIRTESNSWNVPMKTFYPEDFGYDETYRMKIIAKGERVQQFVNGQLVIDTDMADQYLEGDLGFQVSGATVAFDNVKVTTRTEDLPPLEDSNAFLPVEPETNMVNAPTVISSEVFDDIAAYEGVSSVILPVEVNEDGEVMVGDTTLADRLLAIRGEVIPIIQVNDMQATDGVIEVLESTSTRDVHILSPQIDVLEKIKAAYPTARGAILYEKNHFNKHDMKKLVEDANISRSFTVVLPERHVSIDTVYYFHNRAISVWGISDDAHALIHAGVDGIVTNHPQEAVEVFGEYPENTIIQRPIVVAHRGVPSLAPENTMAGYHLSYELGADLIETDIQQTKDGHIVIMHDATVDRTTDGTGAVADLTLEEIRELDAGSYFGEEFAGEKVPTFREFLEGFKDKDVVLLVELKATDIEEQVLQEIMEVGVEEKVVLQSFNIESVKKFREISPHISVGFLYSASVPGSPEQRIKDAEQMLNYATSIGARLNASYGSLSEESITYMRQRGLINMHWTFRDQEPFKNLLKSGLIGPITDYTQWLTDGPTYIETPIKKRNLKVGKSATINAKTFVNYRTKHKENAETSLYVYDGQSYVDVAENVITAVAPGTADVFAMHTFHMLDEDWNLVSEPIEVKVSE</sequence>
<dbReference type="Proteomes" id="UP001597221">
    <property type="component" value="Unassembled WGS sequence"/>
</dbReference>
<dbReference type="Gene3D" id="3.20.20.190">
    <property type="entry name" value="Phosphatidylinositol (PI) phosphodiesterase"/>
    <property type="match status" value="2"/>
</dbReference>
<dbReference type="InterPro" id="IPR017946">
    <property type="entry name" value="PLC-like_Pdiesterase_TIM-brl"/>
</dbReference>
<dbReference type="PANTHER" id="PTHR46211">
    <property type="entry name" value="GLYCEROPHOSPHORYL DIESTER PHOSPHODIESTERASE"/>
    <property type="match status" value="1"/>
</dbReference>
<reference evidence="4" key="1">
    <citation type="journal article" date="2019" name="Int. J. Syst. Evol. Microbiol.">
        <title>The Global Catalogue of Microorganisms (GCM) 10K type strain sequencing project: providing services to taxonomists for standard genome sequencing and annotation.</title>
        <authorList>
            <consortium name="The Broad Institute Genomics Platform"/>
            <consortium name="The Broad Institute Genome Sequencing Center for Infectious Disease"/>
            <person name="Wu L."/>
            <person name="Ma J."/>
        </authorList>
    </citation>
    <scope>NUCLEOTIDE SEQUENCE [LARGE SCALE GENOMIC DNA]</scope>
    <source>
        <strain evidence="4">CGMCC 1.12376</strain>
    </source>
</reference>
<feature type="signal peptide" evidence="1">
    <location>
        <begin position="1"/>
        <end position="19"/>
    </location>
</feature>
<evidence type="ECO:0000313" key="4">
    <source>
        <dbReference type="Proteomes" id="UP001597221"/>
    </source>
</evidence>
<feature type="chain" id="PRO_5045536687" evidence="1">
    <location>
        <begin position="20"/>
        <end position="765"/>
    </location>
</feature>
<protein>
    <submittedName>
        <fullName evidence="3">Glycerophosphodiester phosphodiesterase family protein</fullName>
    </submittedName>
</protein>
<evidence type="ECO:0000259" key="2">
    <source>
        <dbReference type="PROSITE" id="PS51704"/>
    </source>
</evidence>
<dbReference type="SUPFAM" id="SSF51695">
    <property type="entry name" value="PLC-like phosphodiesterases"/>
    <property type="match status" value="2"/>
</dbReference>